<evidence type="ECO:0000313" key="20">
    <source>
        <dbReference type="Proteomes" id="UP000486351"/>
    </source>
</evidence>
<keyword evidence="13" id="KW-1185">Reference proteome</keyword>
<evidence type="ECO:0000313" key="15">
    <source>
        <dbReference type="Proteomes" id="UP000440367"/>
    </source>
</evidence>
<dbReference type="EMBL" id="QXFZ01000084">
    <property type="protein sequence ID" value="KAE9134353.1"/>
    <property type="molecule type" value="Genomic_DNA"/>
</dbReference>
<dbReference type="Proteomes" id="UP000437068">
    <property type="component" value="Unassembled WGS sequence"/>
</dbReference>
<dbReference type="Proteomes" id="UP000440367">
    <property type="component" value="Unassembled WGS sequence"/>
</dbReference>
<dbReference type="EMBL" id="QXGB01000112">
    <property type="protein sequence ID" value="KAE9229837.1"/>
    <property type="molecule type" value="Genomic_DNA"/>
</dbReference>
<feature type="signal peptide" evidence="1">
    <location>
        <begin position="1"/>
        <end position="20"/>
    </location>
</feature>
<evidence type="ECO:0000313" key="9">
    <source>
        <dbReference type="EMBL" id="KAE9249736.1"/>
    </source>
</evidence>
<dbReference type="EMBL" id="QXFX01000124">
    <property type="protein sequence ID" value="KAE9130547.1"/>
    <property type="molecule type" value="Genomic_DNA"/>
</dbReference>
<dbReference type="Proteomes" id="UP000440732">
    <property type="component" value="Unassembled WGS sequence"/>
</dbReference>
<evidence type="ECO:0000313" key="16">
    <source>
        <dbReference type="Proteomes" id="UP000440732"/>
    </source>
</evidence>
<evidence type="ECO:0000313" key="19">
    <source>
        <dbReference type="Proteomes" id="UP000476176"/>
    </source>
</evidence>
<dbReference type="EMBL" id="QXGC01000123">
    <property type="protein sequence ID" value="KAE9248581.1"/>
    <property type="molecule type" value="Genomic_DNA"/>
</dbReference>
<evidence type="ECO:0000313" key="7">
    <source>
        <dbReference type="EMBL" id="KAE9229837.1"/>
    </source>
</evidence>
<evidence type="ECO:0000313" key="11">
    <source>
        <dbReference type="EMBL" id="KAE9358203.1"/>
    </source>
</evidence>
<dbReference type="EMBL" id="QXGD01000165">
    <property type="protein sequence ID" value="KAE9249736.1"/>
    <property type="molecule type" value="Genomic_DNA"/>
</dbReference>
<evidence type="ECO:0008006" key="22">
    <source>
        <dbReference type="Google" id="ProtNLM"/>
    </source>
</evidence>
<dbReference type="Proteomes" id="UP000476176">
    <property type="component" value="Unassembled WGS sequence"/>
</dbReference>
<gene>
    <name evidence="10" type="ORF">PF001_g2348</name>
    <name evidence="9" type="ORF">PF002_g5146</name>
    <name evidence="8" type="ORF">PF004_g3792</name>
    <name evidence="7" type="ORF">PF005_g3710</name>
    <name evidence="6" type="ORF">PF006_g3508</name>
    <name evidence="5" type="ORF">PF007_g2973</name>
    <name evidence="11" type="ORF">PF008_g2777</name>
    <name evidence="2" type="ORF">PF009_g3988</name>
    <name evidence="4" type="ORF">PF010_g3810</name>
    <name evidence="3" type="ORF">PF011_g3562</name>
</gene>
<evidence type="ECO:0000313" key="6">
    <source>
        <dbReference type="EMBL" id="KAE9152259.1"/>
    </source>
</evidence>
<evidence type="ECO:0000313" key="5">
    <source>
        <dbReference type="EMBL" id="KAE9134353.1"/>
    </source>
</evidence>
<organism evidence="2 12">
    <name type="scientific">Phytophthora fragariae</name>
    <dbReference type="NCBI Taxonomy" id="53985"/>
    <lineage>
        <taxon>Eukaryota</taxon>
        <taxon>Sar</taxon>
        <taxon>Stramenopiles</taxon>
        <taxon>Oomycota</taxon>
        <taxon>Peronosporomycetes</taxon>
        <taxon>Peronosporales</taxon>
        <taxon>Peronosporaceae</taxon>
        <taxon>Phytophthora</taxon>
    </lineage>
</organism>
<proteinExistence type="predicted"/>
<dbReference type="EMBL" id="QXFY01000080">
    <property type="protein sequence ID" value="KAE9358203.1"/>
    <property type="molecule type" value="Genomic_DNA"/>
</dbReference>
<dbReference type="Proteomes" id="UP000429523">
    <property type="component" value="Unassembled WGS sequence"/>
</dbReference>
<sequence length="52" mass="5681">MCKLSSITVACFIRFLPALGRITTSPCGTDRQCGSGEMHVHISFLLLKLLLT</sequence>
<dbReference type="AlphaFoldDB" id="A0A6A3FMD0"/>
<dbReference type="Proteomes" id="UP000486351">
    <property type="component" value="Unassembled WGS sequence"/>
</dbReference>
<evidence type="ECO:0000313" key="8">
    <source>
        <dbReference type="EMBL" id="KAE9248581.1"/>
    </source>
</evidence>
<dbReference type="Proteomes" id="UP000441208">
    <property type="component" value="Unassembled WGS sequence"/>
</dbReference>
<evidence type="ECO:0000313" key="3">
    <source>
        <dbReference type="EMBL" id="KAE9024318.1"/>
    </source>
</evidence>
<name>A0A6A3FMD0_9STRA</name>
<dbReference type="EMBL" id="QXGE01000065">
    <property type="protein sequence ID" value="KAE9326605.1"/>
    <property type="molecule type" value="Genomic_DNA"/>
</dbReference>
<dbReference type="EMBL" id="QXGA01000113">
    <property type="protein sequence ID" value="KAE9152259.1"/>
    <property type="molecule type" value="Genomic_DNA"/>
</dbReference>
<evidence type="ECO:0000313" key="18">
    <source>
        <dbReference type="Proteomes" id="UP000460718"/>
    </source>
</evidence>
<evidence type="ECO:0000313" key="10">
    <source>
        <dbReference type="EMBL" id="KAE9326605.1"/>
    </source>
</evidence>
<evidence type="ECO:0000313" key="14">
    <source>
        <dbReference type="Proteomes" id="UP000437068"/>
    </source>
</evidence>
<keyword evidence="1" id="KW-0732">Signal</keyword>
<evidence type="ECO:0000313" key="17">
    <source>
        <dbReference type="Proteomes" id="UP000441208"/>
    </source>
</evidence>
<protein>
    <recommendedName>
        <fullName evidence="22">RxLR effector protein</fullName>
    </recommendedName>
</protein>
<evidence type="ECO:0000313" key="13">
    <source>
        <dbReference type="Proteomes" id="UP000433483"/>
    </source>
</evidence>
<dbReference type="Proteomes" id="UP000433483">
    <property type="component" value="Unassembled WGS sequence"/>
</dbReference>
<evidence type="ECO:0000313" key="2">
    <source>
        <dbReference type="EMBL" id="KAE8946382.1"/>
    </source>
</evidence>
<reference evidence="12 13" key="1">
    <citation type="submission" date="2018-08" db="EMBL/GenBank/DDBJ databases">
        <title>Genomic investigation of the strawberry pathogen Phytophthora fragariae indicates pathogenicity is determined by transcriptional variation in three key races.</title>
        <authorList>
            <person name="Adams T.M."/>
            <person name="Armitage A.D."/>
            <person name="Sobczyk M.K."/>
            <person name="Bates H.J."/>
            <person name="Dunwell J.M."/>
            <person name="Nellist C.F."/>
            <person name="Harrison R.J."/>
        </authorList>
    </citation>
    <scope>NUCLEOTIDE SEQUENCE [LARGE SCALE GENOMIC DNA]</scope>
    <source>
        <strain evidence="10 14">A4</strain>
        <strain evidence="9 15">BC-1</strain>
        <strain evidence="8 19">BC-23</strain>
        <strain evidence="7 13">NOV-27</strain>
        <strain evidence="6 16">NOV-5</strain>
        <strain evidence="5 17">NOV-71</strain>
        <strain evidence="11 20">NOV-77</strain>
        <strain evidence="2 12">NOV-9</strain>
        <strain evidence="4 21">ONT-3</strain>
        <strain evidence="3 18">SCRP245</strain>
    </source>
</reference>
<evidence type="ECO:0000313" key="12">
    <source>
        <dbReference type="Proteomes" id="UP000429523"/>
    </source>
</evidence>
<accession>A0A6A3FMD0</accession>
<evidence type="ECO:0000313" key="21">
    <source>
        <dbReference type="Proteomes" id="UP000488956"/>
    </source>
</evidence>
<evidence type="ECO:0000313" key="4">
    <source>
        <dbReference type="EMBL" id="KAE9130547.1"/>
    </source>
</evidence>
<dbReference type="EMBL" id="QXGF01000120">
    <property type="protein sequence ID" value="KAE8946382.1"/>
    <property type="molecule type" value="Genomic_DNA"/>
</dbReference>
<dbReference type="EMBL" id="QXFW01000119">
    <property type="protein sequence ID" value="KAE9024318.1"/>
    <property type="molecule type" value="Genomic_DNA"/>
</dbReference>
<feature type="chain" id="PRO_5036379463" description="RxLR effector protein" evidence="1">
    <location>
        <begin position="21"/>
        <end position="52"/>
    </location>
</feature>
<dbReference type="Proteomes" id="UP000488956">
    <property type="component" value="Unassembled WGS sequence"/>
</dbReference>
<evidence type="ECO:0000256" key="1">
    <source>
        <dbReference type="SAM" id="SignalP"/>
    </source>
</evidence>
<dbReference type="Proteomes" id="UP000460718">
    <property type="component" value="Unassembled WGS sequence"/>
</dbReference>
<comment type="caution">
    <text evidence="2">The sequence shown here is derived from an EMBL/GenBank/DDBJ whole genome shotgun (WGS) entry which is preliminary data.</text>
</comment>